<reference evidence="2" key="1">
    <citation type="journal article" date="2022" name="Mol. Ecol. Resour.">
        <title>The genomes of chicory, endive, great burdock and yacon provide insights into Asteraceae palaeo-polyploidization history and plant inulin production.</title>
        <authorList>
            <person name="Fan W."/>
            <person name="Wang S."/>
            <person name="Wang H."/>
            <person name="Wang A."/>
            <person name="Jiang F."/>
            <person name="Liu H."/>
            <person name="Zhao H."/>
            <person name="Xu D."/>
            <person name="Zhang Y."/>
        </authorList>
    </citation>
    <scope>NUCLEOTIDE SEQUENCE [LARGE SCALE GENOMIC DNA]</scope>
    <source>
        <strain evidence="2">cv. Yunnan</strain>
    </source>
</reference>
<organism evidence="1 2">
    <name type="scientific">Smallanthus sonchifolius</name>
    <dbReference type="NCBI Taxonomy" id="185202"/>
    <lineage>
        <taxon>Eukaryota</taxon>
        <taxon>Viridiplantae</taxon>
        <taxon>Streptophyta</taxon>
        <taxon>Embryophyta</taxon>
        <taxon>Tracheophyta</taxon>
        <taxon>Spermatophyta</taxon>
        <taxon>Magnoliopsida</taxon>
        <taxon>eudicotyledons</taxon>
        <taxon>Gunneridae</taxon>
        <taxon>Pentapetalae</taxon>
        <taxon>asterids</taxon>
        <taxon>campanulids</taxon>
        <taxon>Asterales</taxon>
        <taxon>Asteraceae</taxon>
        <taxon>Asteroideae</taxon>
        <taxon>Heliantheae alliance</taxon>
        <taxon>Millerieae</taxon>
        <taxon>Smallanthus</taxon>
    </lineage>
</organism>
<proteinExistence type="predicted"/>
<name>A0ACB9CC67_9ASTR</name>
<keyword evidence="2" id="KW-1185">Reference proteome</keyword>
<evidence type="ECO:0000313" key="2">
    <source>
        <dbReference type="Proteomes" id="UP001056120"/>
    </source>
</evidence>
<gene>
    <name evidence="1" type="ORF">L1987_63010</name>
</gene>
<protein>
    <submittedName>
        <fullName evidence="1">Uncharacterized protein</fullName>
    </submittedName>
</protein>
<dbReference type="Proteomes" id="UP001056120">
    <property type="component" value="Linkage Group LG21"/>
</dbReference>
<accession>A0ACB9CC67</accession>
<evidence type="ECO:0000313" key="1">
    <source>
        <dbReference type="EMBL" id="KAI3731820.1"/>
    </source>
</evidence>
<sequence length="332" mass="37005">MVAQIRKIIDHVSGWLTLYDDGFVDRTWTGPPQFKFMSDPVPPHHHFIDGVATHDLLIDAPKSDLRVRVYLPEAPETGKLPIILHFHGGGFCISQADWFMYYNIYTRLARESGAIVVSTYLRLAPEHRLPAAIDDGYSTLLWLRDLANNKTHQPWLSSKGDFNRVFLIGDSSGGNIVHQVAKKAVCETLHPLRLAGAIPIHPGFVRSVRSKSELVKPQSPMLTLDMLDNFLKMGLPEGSTKDHPITCPMGEGLQGLKLPPYLLCVAEDDLLVATEMEFYEGMKSDGKKIELLVSNGVAHSFYLNKIAIDVDANTSEQTRKLIEGISHFIGSH</sequence>
<comment type="caution">
    <text evidence="1">The sequence shown here is derived from an EMBL/GenBank/DDBJ whole genome shotgun (WGS) entry which is preliminary data.</text>
</comment>
<dbReference type="EMBL" id="CM042038">
    <property type="protein sequence ID" value="KAI3731820.1"/>
    <property type="molecule type" value="Genomic_DNA"/>
</dbReference>
<reference evidence="1 2" key="2">
    <citation type="journal article" date="2022" name="Mol. Ecol. Resour.">
        <title>The genomes of chicory, endive, great burdock and yacon provide insights into Asteraceae paleo-polyploidization history and plant inulin production.</title>
        <authorList>
            <person name="Fan W."/>
            <person name="Wang S."/>
            <person name="Wang H."/>
            <person name="Wang A."/>
            <person name="Jiang F."/>
            <person name="Liu H."/>
            <person name="Zhao H."/>
            <person name="Xu D."/>
            <person name="Zhang Y."/>
        </authorList>
    </citation>
    <scope>NUCLEOTIDE SEQUENCE [LARGE SCALE GENOMIC DNA]</scope>
    <source>
        <strain evidence="2">cv. Yunnan</strain>
        <tissue evidence="1">Leaves</tissue>
    </source>
</reference>